<accession>A0A6P5GXV7</accession>
<evidence type="ECO:0000313" key="6">
    <source>
        <dbReference type="Proteomes" id="UP000515123"/>
    </source>
</evidence>
<feature type="domain" description="Clp R" evidence="5">
    <location>
        <begin position="8"/>
        <end position="219"/>
    </location>
</feature>
<dbReference type="AlphaFoldDB" id="A0A6P5GXV7"/>
<evidence type="ECO:0000256" key="2">
    <source>
        <dbReference type="ARBA" id="ARBA00022737"/>
    </source>
</evidence>
<dbReference type="RefSeq" id="XP_020112627.1">
    <property type="nucleotide sequence ID" value="XM_020257038.1"/>
</dbReference>
<reference evidence="6" key="1">
    <citation type="journal article" date="2015" name="Nat. Genet.">
        <title>The pineapple genome and the evolution of CAM photosynthesis.</title>
        <authorList>
            <person name="Ming R."/>
            <person name="VanBuren R."/>
            <person name="Wai C.M."/>
            <person name="Tang H."/>
            <person name="Schatz M.C."/>
            <person name="Bowers J.E."/>
            <person name="Lyons E."/>
            <person name="Wang M.L."/>
            <person name="Chen J."/>
            <person name="Biggers E."/>
            <person name="Zhang J."/>
            <person name="Huang L."/>
            <person name="Zhang L."/>
            <person name="Miao W."/>
            <person name="Zhang J."/>
            <person name="Ye Z."/>
            <person name="Miao C."/>
            <person name="Lin Z."/>
            <person name="Wang H."/>
            <person name="Zhou H."/>
            <person name="Yim W.C."/>
            <person name="Priest H.D."/>
            <person name="Zheng C."/>
            <person name="Woodhouse M."/>
            <person name="Edger P.P."/>
            <person name="Guyot R."/>
            <person name="Guo H.B."/>
            <person name="Guo H."/>
            <person name="Zheng G."/>
            <person name="Singh R."/>
            <person name="Sharma A."/>
            <person name="Min X."/>
            <person name="Zheng Y."/>
            <person name="Lee H."/>
            <person name="Gurtowski J."/>
            <person name="Sedlazeck F.J."/>
            <person name="Harkess A."/>
            <person name="McKain M.R."/>
            <person name="Liao Z."/>
            <person name="Fang J."/>
            <person name="Liu J."/>
            <person name="Zhang X."/>
            <person name="Zhang Q."/>
            <person name="Hu W."/>
            <person name="Qin Y."/>
            <person name="Wang K."/>
            <person name="Chen L.Y."/>
            <person name="Shirley N."/>
            <person name="Lin Y.R."/>
            <person name="Liu L.Y."/>
            <person name="Hernandez A.G."/>
            <person name="Wright C.L."/>
            <person name="Bulone V."/>
            <person name="Tuskan G.A."/>
            <person name="Heath K."/>
            <person name="Zee F."/>
            <person name="Moore P.H."/>
            <person name="Sunkar R."/>
            <person name="Leebens-Mack J.H."/>
            <person name="Mockler T."/>
            <person name="Bennetzen J.L."/>
            <person name="Freeling M."/>
            <person name="Sankoff D."/>
            <person name="Paterson A.H."/>
            <person name="Zhu X."/>
            <person name="Yang X."/>
            <person name="Smith J.A."/>
            <person name="Cushman J.C."/>
            <person name="Paull R.E."/>
            <person name="Yu Q."/>
        </authorList>
    </citation>
    <scope>NUCLEOTIDE SEQUENCE [LARGE SCALE GENOMIC DNA]</scope>
    <source>
        <strain evidence="6">cv. F153</strain>
    </source>
</reference>
<dbReference type="SUPFAM" id="SSF52540">
    <property type="entry name" value="P-loop containing nucleoside triphosphate hydrolases"/>
    <property type="match status" value="1"/>
</dbReference>
<sequence length="1012" mass="110944">MRTGACTIQQALTAEAATVLKLSLNLARRRGHAQVTPLHVAATLLTSSASSSSSSSSSSSPFPSSNLLRRACLKSHPHHPASHPLQCRALELCFNVALNRLPTTPPPPSSSTSSCSSTTTTAAATNSLIHSHPTLSNALIAALKRAQAHQRRGCIELQQQQQQQQLSPQSPQPLLAIKVELEQLIISILDDPSVSRVMREAGFSSTSVKSNFEEQSSSSSSSVSLTSSSSPPFYFDPQGCFWQTQFLKPSSEPNNPANHHYLSQSEDLRLLLEVLVRKQGRRRRRSVVVVGDSAPTNESLVSELMRRVERGDVPNELKPCCFIKFQLSYLHLRLMSRGDVDTKVSELKRKVLSSSALVEKGGSGGGGCVIIYVGDLRWVVDGEAKDGEWGGVEYMVEEVGRMLGEVNNGSPNNVPSNRVWVLATSCYSTYMRCQMRKHSLEAQWALQAVMVPSGGLALSLQAPTSGLDSRVTKIAQYPFQMLEPQAFSPSKEEEDKLTCCVECSSNYEKEASSYSPEAKSTNFASTTLPLWLQPLNKDNLVELRRKWNRLCQRIHHGQNNRIHPLPSLFNQGLTGKSFAAYASSHPWRRLGDSQNKQNKPFTEPCLLSFDNTQEVGLSSLKKPENQEVKTALVLGTPLFSDSATSLEANKRGGIGDLRELERRLKENIFWQLGAVSSIVEALVDCDAGERKGTWFLMRGNDRVAKRRAAMVIAESWCGSIDGLVCVNVRESARRGSSCSEILSEALKKDEKCVILIEGIDRADTNFANSLVDGLKIGSFVDPLGRELALSNSIIILATSSGEEQESNVLAMRMWVEEQLPVGDLKRKAPTELPNKSKKPRIEKNGFDLNVCFEEEDDDEGNGEKANEGVNEEEEDAVPSDLTHEGGDTTNTNLPHGILESVAASFTFEAGPDSFRLISDHIVSKLNQAFDRTGDRANGLHVEETVVEGMVRASGYFLESLYERWVREVFQTGLATVKKGGEGGVRLGFEGKEVNSGELGFQGSVLPSRIHVD</sequence>
<evidence type="ECO:0000256" key="4">
    <source>
        <dbReference type="SAM" id="MobiDB-lite"/>
    </source>
</evidence>
<dbReference type="InterPro" id="IPR036628">
    <property type="entry name" value="Clp_N_dom_sf"/>
</dbReference>
<reference evidence="7" key="2">
    <citation type="submission" date="2025-08" db="UniProtKB">
        <authorList>
            <consortium name="RefSeq"/>
        </authorList>
    </citation>
    <scope>IDENTIFICATION</scope>
    <source>
        <tissue evidence="7">Leaf</tissue>
    </source>
</reference>
<name>A0A6P5GXV7_ANACO</name>
<keyword evidence="6" id="KW-1185">Reference proteome</keyword>
<gene>
    <name evidence="7" type="primary">LOC109727135</name>
</gene>
<keyword evidence="2 3" id="KW-0677">Repeat</keyword>
<dbReference type="PANTHER" id="PTHR43572">
    <property type="entry name" value="CHAPERONE PROTEIN CLPD, CHLOROPLASTIC"/>
    <property type="match status" value="1"/>
</dbReference>
<dbReference type="Proteomes" id="UP000515123">
    <property type="component" value="Linkage group 2"/>
</dbReference>
<comment type="similarity">
    <text evidence="1">Belongs to the ClpA/ClpB family.</text>
</comment>
<dbReference type="InterPro" id="IPR058680">
    <property type="entry name" value="NBD_SMAX1-like"/>
</dbReference>
<proteinExistence type="inferred from homology"/>
<dbReference type="InterPro" id="IPR027417">
    <property type="entry name" value="P-loop_NTPase"/>
</dbReference>
<dbReference type="Gene3D" id="3.40.50.300">
    <property type="entry name" value="P-loop containing nucleotide triphosphate hydrolases"/>
    <property type="match status" value="1"/>
</dbReference>
<evidence type="ECO:0000256" key="1">
    <source>
        <dbReference type="ARBA" id="ARBA00008675"/>
    </source>
</evidence>
<evidence type="ECO:0000313" key="7">
    <source>
        <dbReference type="RefSeq" id="XP_020112627.1"/>
    </source>
</evidence>
<dbReference type="GeneID" id="109727135"/>
<dbReference type="Pfam" id="PF23569">
    <property type="entry name" value="NBD_SMAX1"/>
    <property type="match status" value="1"/>
</dbReference>
<dbReference type="InterPro" id="IPR004176">
    <property type="entry name" value="Clp_R_N"/>
</dbReference>
<dbReference type="OrthoDB" id="1872342at2759"/>
<dbReference type="InterPro" id="IPR051650">
    <property type="entry name" value="SL_signaling_regulator"/>
</dbReference>
<protein>
    <submittedName>
        <fullName evidence="7">Protein SMAX1-LIKE 4</fullName>
    </submittedName>
</protein>
<dbReference type="PROSITE" id="PS51903">
    <property type="entry name" value="CLP_R"/>
    <property type="match status" value="1"/>
</dbReference>
<evidence type="ECO:0000256" key="3">
    <source>
        <dbReference type="PROSITE-ProRule" id="PRU01251"/>
    </source>
</evidence>
<evidence type="ECO:0000259" key="5">
    <source>
        <dbReference type="PROSITE" id="PS51903"/>
    </source>
</evidence>
<dbReference type="PANTHER" id="PTHR43572:SF3">
    <property type="entry name" value="PROTEIN SMAX1-LIKE 5"/>
    <property type="match status" value="1"/>
</dbReference>
<dbReference type="Gene3D" id="1.10.1780.10">
    <property type="entry name" value="Clp, N-terminal domain"/>
    <property type="match status" value="1"/>
</dbReference>
<feature type="region of interest" description="Disordered" evidence="4">
    <location>
        <begin position="854"/>
        <end position="890"/>
    </location>
</feature>
<organism evidence="6 7">
    <name type="scientific">Ananas comosus</name>
    <name type="common">Pineapple</name>
    <name type="synonym">Ananas ananas</name>
    <dbReference type="NCBI Taxonomy" id="4615"/>
    <lineage>
        <taxon>Eukaryota</taxon>
        <taxon>Viridiplantae</taxon>
        <taxon>Streptophyta</taxon>
        <taxon>Embryophyta</taxon>
        <taxon>Tracheophyta</taxon>
        <taxon>Spermatophyta</taxon>
        <taxon>Magnoliopsida</taxon>
        <taxon>Liliopsida</taxon>
        <taxon>Poales</taxon>
        <taxon>Bromeliaceae</taxon>
        <taxon>Bromelioideae</taxon>
        <taxon>Ananas</taxon>
    </lineage>
</organism>